<accession>A0A521CGL9</accession>
<evidence type="ECO:0000256" key="1">
    <source>
        <dbReference type="SAM" id="Phobius"/>
    </source>
</evidence>
<dbReference type="Pfam" id="PF04612">
    <property type="entry name" value="T2SSM"/>
    <property type="match status" value="1"/>
</dbReference>
<dbReference type="RefSeq" id="WP_142935551.1">
    <property type="nucleotide sequence ID" value="NZ_FXTM01000012.1"/>
</dbReference>
<dbReference type="GO" id="GO:0015628">
    <property type="term" value="P:protein secretion by the type II secretion system"/>
    <property type="evidence" value="ECO:0007669"/>
    <property type="project" value="InterPro"/>
</dbReference>
<organism evidence="2 3">
    <name type="scientific">Balnearium lithotrophicum</name>
    <dbReference type="NCBI Taxonomy" id="223788"/>
    <lineage>
        <taxon>Bacteria</taxon>
        <taxon>Pseudomonadati</taxon>
        <taxon>Aquificota</taxon>
        <taxon>Aquificia</taxon>
        <taxon>Desulfurobacteriales</taxon>
        <taxon>Desulfurobacteriaceae</taxon>
        <taxon>Balnearium</taxon>
    </lineage>
</organism>
<protein>
    <submittedName>
        <fullName evidence="2">Type II secretion system (T2SS), protein M</fullName>
    </submittedName>
</protein>
<gene>
    <name evidence="2" type="ORF">SAMN06269117_11254</name>
</gene>
<dbReference type="EMBL" id="FXTM01000012">
    <property type="protein sequence ID" value="SMO58587.1"/>
    <property type="molecule type" value="Genomic_DNA"/>
</dbReference>
<dbReference type="OrthoDB" id="15185at2"/>
<reference evidence="2 3" key="1">
    <citation type="submission" date="2017-05" db="EMBL/GenBank/DDBJ databases">
        <authorList>
            <person name="Varghese N."/>
            <person name="Submissions S."/>
        </authorList>
    </citation>
    <scope>NUCLEOTIDE SEQUENCE [LARGE SCALE GENOMIC DNA]</scope>
    <source>
        <strain evidence="2 3">DSM 16304</strain>
    </source>
</reference>
<evidence type="ECO:0000313" key="2">
    <source>
        <dbReference type="EMBL" id="SMO58587.1"/>
    </source>
</evidence>
<proteinExistence type="predicted"/>
<keyword evidence="3" id="KW-1185">Reference proteome</keyword>
<dbReference type="Proteomes" id="UP000317315">
    <property type="component" value="Unassembled WGS sequence"/>
</dbReference>
<dbReference type="InterPro" id="IPR007690">
    <property type="entry name" value="T2SS_GspM"/>
</dbReference>
<dbReference type="AlphaFoldDB" id="A0A521CGL9"/>
<keyword evidence="1" id="KW-1133">Transmembrane helix</keyword>
<keyword evidence="1" id="KW-0812">Transmembrane</keyword>
<sequence>MELDRLKELFFEYFSSLSDREKGVIAVGVPLLIVFLYVLIVLVPILSQKETYERRKELLIKKTSNLKSQVEELYCLKRELKPIEEKLRRGANLDVPSFLKTVSRMVGLRIDKVQIQPGETYEDYERDKVLVKFSQVELNKVTRFINSLERSSYYFKSDSISVSDFDGDGLVSGKVTFLFFRRVK</sequence>
<evidence type="ECO:0000313" key="3">
    <source>
        <dbReference type="Proteomes" id="UP000317315"/>
    </source>
</evidence>
<dbReference type="GO" id="GO:0015627">
    <property type="term" value="C:type II protein secretion system complex"/>
    <property type="evidence" value="ECO:0007669"/>
    <property type="project" value="InterPro"/>
</dbReference>
<name>A0A521CGL9_9BACT</name>
<keyword evidence="1" id="KW-0472">Membrane</keyword>
<feature type="transmembrane region" description="Helical" evidence="1">
    <location>
        <begin position="24"/>
        <end position="46"/>
    </location>
</feature>